<feature type="compositionally biased region" description="Polar residues" evidence="1">
    <location>
        <begin position="426"/>
        <end position="436"/>
    </location>
</feature>
<name>A0A1F6FT72_9BACT</name>
<feature type="domain" description="DUF5667" evidence="3">
    <location>
        <begin position="87"/>
        <end position="161"/>
    </location>
</feature>
<keyword evidence="2" id="KW-0812">Transmembrane</keyword>
<gene>
    <name evidence="4" type="ORF">A2592_01145</name>
</gene>
<dbReference type="AlphaFoldDB" id="A0A1F6FT72"/>
<evidence type="ECO:0000256" key="1">
    <source>
        <dbReference type="SAM" id="MobiDB-lite"/>
    </source>
</evidence>
<accession>A0A1F6FT72</accession>
<protein>
    <recommendedName>
        <fullName evidence="3">DUF5667 domain-containing protein</fullName>
    </recommendedName>
</protein>
<dbReference type="EMBL" id="MFMT01000008">
    <property type="protein sequence ID" value="OGG89046.1"/>
    <property type="molecule type" value="Genomic_DNA"/>
</dbReference>
<evidence type="ECO:0000313" key="5">
    <source>
        <dbReference type="Proteomes" id="UP000179230"/>
    </source>
</evidence>
<dbReference type="Pfam" id="PF18915">
    <property type="entry name" value="DUF5667"/>
    <property type="match status" value="1"/>
</dbReference>
<dbReference type="Proteomes" id="UP000179230">
    <property type="component" value="Unassembled WGS sequence"/>
</dbReference>
<keyword evidence="2" id="KW-1133">Transmembrane helix</keyword>
<proteinExistence type="predicted"/>
<sequence length="465" mass="51155">MKRFSAQLKKKADNIRLRAAEKRDLRERLVSYMEYHPLPADSVKIHSEPVQMEFFKVFHISAKYIRTAMAMTAVFIFIITPFLAEKTVPGDILYPVKGLTEDIRGSLNLTPYEKVAWETKRLERRVAEARLLEKEGKLTPEVEAGVLVAVQGHKSAAEAQIKSLQTTDSDGAGLAQMTFSSVLDVQTAILRSDISDTTAIGTLSVAITSVLEAGRSDAKTEGLNAPVSFERLMAQLEIETTRAYELLTSNESVATASEQSDTRRRLTDLEFKIKDASSKHESDPEEAVSELRTVWSDLQKLITFMTDINVRQSVSIESLVPIVLTSEERKEILVNKYEALVADLVRLDNAMEIMIIMDPDSVETIKSTLPEVNDLITLATSSIASSSLAEAEVTIVSARVLIDSMMQMAGISAESSEDILDDFDKGSTTSSHTNTEVEVDPDDDKIISSSSTPTITNPSTTPVAS</sequence>
<organism evidence="4 5">
    <name type="scientific">Candidatus Kaiserbacteria bacterium RIFOXYD1_FULL_42_15</name>
    <dbReference type="NCBI Taxonomy" id="1798532"/>
    <lineage>
        <taxon>Bacteria</taxon>
        <taxon>Candidatus Kaiseribacteriota</taxon>
    </lineage>
</organism>
<feature type="compositionally biased region" description="Low complexity" evidence="1">
    <location>
        <begin position="447"/>
        <end position="465"/>
    </location>
</feature>
<evidence type="ECO:0000259" key="3">
    <source>
        <dbReference type="Pfam" id="PF18915"/>
    </source>
</evidence>
<reference evidence="4 5" key="1">
    <citation type="journal article" date="2016" name="Nat. Commun.">
        <title>Thousands of microbial genomes shed light on interconnected biogeochemical processes in an aquifer system.</title>
        <authorList>
            <person name="Anantharaman K."/>
            <person name="Brown C.T."/>
            <person name="Hug L.A."/>
            <person name="Sharon I."/>
            <person name="Castelle C.J."/>
            <person name="Probst A.J."/>
            <person name="Thomas B.C."/>
            <person name="Singh A."/>
            <person name="Wilkins M.J."/>
            <person name="Karaoz U."/>
            <person name="Brodie E.L."/>
            <person name="Williams K.H."/>
            <person name="Hubbard S.S."/>
            <person name="Banfield J.F."/>
        </authorList>
    </citation>
    <scope>NUCLEOTIDE SEQUENCE [LARGE SCALE GENOMIC DNA]</scope>
</reference>
<evidence type="ECO:0000256" key="2">
    <source>
        <dbReference type="SAM" id="Phobius"/>
    </source>
</evidence>
<comment type="caution">
    <text evidence="4">The sequence shown here is derived from an EMBL/GenBank/DDBJ whole genome shotgun (WGS) entry which is preliminary data.</text>
</comment>
<dbReference type="InterPro" id="IPR043725">
    <property type="entry name" value="DUF5667"/>
</dbReference>
<keyword evidence="2" id="KW-0472">Membrane</keyword>
<feature type="transmembrane region" description="Helical" evidence="2">
    <location>
        <begin position="64"/>
        <end position="84"/>
    </location>
</feature>
<feature type="region of interest" description="Disordered" evidence="1">
    <location>
        <begin position="420"/>
        <end position="465"/>
    </location>
</feature>
<evidence type="ECO:0000313" key="4">
    <source>
        <dbReference type="EMBL" id="OGG89046.1"/>
    </source>
</evidence>